<comment type="catalytic activity">
    <reaction evidence="1">
        <text>ATP + protein L-histidine = ADP + protein N-phospho-L-histidine.</text>
        <dbReference type="EC" id="2.7.13.3"/>
    </reaction>
</comment>
<dbReference type="InterPro" id="IPR003018">
    <property type="entry name" value="GAF"/>
</dbReference>
<keyword evidence="5 8" id="KW-0418">Kinase</keyword>
<dbReference type="InterPro" id="IPR004358">
    <property type="entry name" value="Sig_transdc_His_kin-like_C"/>
</dbReference>
<name>A0A1W1UPE1_9DEIO</name>
<protein>
    <recommendedName>
        <fullName evidence="2">histidine kinase</fullName>
        <ecNumber evidence="2">2.7.13.3</ecNumber>
    </recommendedName>
</protein>
<evidence type="ECO:0000256" key="6">
    <source>
        <dbReference type="SAM" id="Coils"/>
    </source>
</evidence>
<keyword evidence="4" id="KW-0808">Transferase</keyword>
<dbReference type="Gene3D" id="3.30.450.40">
    <property type="match status" value="3"/>
</dbReference>
<feature type="coiled-coil region" evidence="6">
    <location>
        <begin position="553"/>
        <end position="583"/>
    </location>
</feature>
<dbReference type="PANTHER" id="PTHR42878">
    <property type="entry name" value="TWO-COMPONENT HISTIDINE KINASE"/>
    <property type="match status" value="1"/>
</dbReference>
<keyword evidence="9" id="KW-1185">Reference proteome</keyword>
<dbReference type="AlphaFoldDB" id="A0A1W1UPE1"/>
<dbReference type="CDD" id="cd00082">
    <property type="entry name" value="HisKA"/>
    <property type="match status" value="1"/>
</dbReference>
<dbReference type="Pfam" id="PF02518">
    <property type="entry name" value="HATPase_c"/>
    <property type="match status" value="1"/>
</dbReference>
<dbReference type="STRING" id="695939.SAMN00790413_04197"/>
<evidence type="ECO:0000313" key="8">
    <source>
        <dbReference type="EMBL" id="SMB82936.1"/>
    </source>
</evidence>
<keyword evidence="3" id="KW-0597">Phosphoprotein</keyword>
<keyword evidence="6" id="KW-0175">Coiled coil</keyword>
<dbReference type="FunFam" id="3.30.565.10:FF:000006">
    <property type="entry name" value="Sensor histidine kinase WalK"/>
    <property type="match status" value="1"/>
</dbReference>
<dbReference type="SUPFAM" id="SSF55781">
    <property type="entry name" value="GAF domain-like"/>
    <property type="match status" value="3"/>
</dbReference>
<dbReference type="SMART" id="SM00388">
    <property type="entry name" value="HisKA"/>
    <property type="match status" value="1"/>
</dbReference>
<dbReference type="PANTHER" id="PTHR42878:SF15">
    <property type="entry name" value="BACTERIOPHYTOCHROME"/>
    <property type="match status" value="1"/>
</dbReference>
<evidence type="ECO:0000259" key="7">
    <source>
        <dbReference type="PROSITE" id="PS50109"/>
    </source>
</evidence>
<dbReference type="PROSITE" id="PS50109">
    <property type="entry name" value="HIS_KIN"/>
    <property type="match status" value="1"/>
</dbReference>
<gene>
    <name evidence="8" type="ORF">SAMN00790413_04197</name>
</gene>
<dbReference type="InterPro" id="IPR029016">
    <property type="entry name" value="GAF-like_dom_sf"/>
</dbReference>
<evidence type="ECO:0000313" key="9">
    <source>
        <dbReference type="Proteomes" id="UP000192582"/>
    </source>
</evidence>
<organism evidence="8 9">
    <name type="scientific">Deinococcus hopiensis KR-140</name>
    <dbReference type="NCBI Taxonomy" id="695939"/>
    <lineage>
        <taxon>Bacteria</taxon>
        <taxon>Thermotogati</taxon>
        <taxon>Deinococcota</taxon>
        <taxon>Deinococci</taxon>
        <taxon>Deinococcales</taxon>
        <taxon>Deinococcaceae</taxon>
        <taxon>Deinococcus</taxon>
    </lineage>
</organism>
<dbReference type="GO" id="GO:0000156">
    <property type="term" value="F:phosphorelay response regulator activity"/>
    <property type="evidence" value="ECO:0007669"/>
    <property type="project" value="TreeGrafter"/>
</dbReference>
<dbReference type="Gene3D" id="1.10.287.130">
    <property type="match status" value="1"/>
</dbReference>
<sequence length="797" mass="88106">MVDKHRAAQALLAEARLNWGPASPPLPQAANASNTLGGQLWLRPRLLCLMTEPQHSSKGQSLAERLQGVTEALAAATNQADVFHVILHPALQALKARAGVVLLVHEGGNGLRVADTQGYAEGEQTLWQDGTFETFSPTEDCLKRHEALYFEHQDALLAAYPELTGPPLSVNVVATAVIPIFLQDRPLGVIVLVFTQPHEFIPQERQFLQTLAGQCALSLDRLALNTQFHQQAEALTAFVALTEAVGLNTDVTTLTQRANDVLRATFPDLFMSYYVLEEGVWVPAQLADVSEPLEQVLRAGLPQDTPAYQRAVQTRTPIFIDHWDCDAQQIPHTESFKAGVLAPYFQQGQPVGMLAVGRQDEPVWTQQHRAVITALWRSLGGALDRAEQARQLEGRAALNAFVALTEAVGTETELQVLARRAQEVLQASVPEVSVVYYELQQGLWKARVLSDNLTPEIVTAARLGFARDTPSFVTAVQTAQPVFADGWDGQREGISPADAYGAAALYPYFKAGQPFAMFTIGTMQRRKWTQSDRALFTAVGRSLGLALERAERVAELDARSRDLERSNARLEAANEELEAFTYSVSHDLRTPVRHIKGFNDLLRKTLALPAEAKAARYLGIVNTAAEQMNTLIDAMLDLSRTSRQPLVMGLVDLEVLITAARSELEPEIQEQHVVWSVKPLPLVLADHTTLRQVLINLLSNALKYSRTRPEAHIEIWAEERTQEWAVFVRDNGVGFDPRYTDKLFGVFQRLHRHEEFEGTGVGLANVRRIIARHGGTVFARSVLNEGATFGFTLPRPS</sequence>
<dbReference type="InterPro" id="IPR003661">
    <property type="entry name" value="HisK_dim/P_dom"/>
</dbReference>
<dbReference type="Pfam" id="PF13185">
    <property type="entry name" value="GAF_2"/>
    <property type="match status" value="1"/>
</dbReference>
<dbReference type="Gene3D" id="3.30.565.10">
    <property type="entry name" value="Histidine kinase-like ATPase, C-terminal domain"/>
    <property type="match status" value="1"/>
</dbReference>
<evidence type="ECO:0000256" key="2">
    <source>
        <dbReference type="ARBA" id="ARBA00012438"/>
    </source>
</evidence>
<dbReference type="SUPFAM" id="SSF55874">
    <property type="entry name" value="ATPase domain of HSP90 chaperone/DNA topoisomerase II/histidine kinase"/>
    <property type="match status" value="1"/>
</dbReference>
<evidence type="ECO:0000256" key="4">
    <source>
        <dbReference type="ARBA" id="ARBA00022679"/>
    </source>
</evidence>
<evidence type="ECO:0000256" key="5">
    <source>
        <dbReference type="ARBA" id="ARBA00022777"/>
    </source>
</evidence>
<accession>A0A1W1UPE1</accession>
<dbReference type="SUPFAM" id="SSF47384">
    <property type="entry name" value="Homodimeric domain of signal transducing histidine kinase"/>
    <property type="match status" value="1"/>
</dbReference>
<dbReference type="InterPro" id="IPR036097">
    <property type="entry name" value="HisK_dim/P_sf"/>
</dbReference>
<dbReference type="InterPro" id="IPR005467">
    <property type="entry name" value="His_kinase_dom"/>
</dbReference>
<dbReference type="SMART" id="SM00065">
    <property type="entry name" value="GAF"/>
    <property type="match status" value="3"/>
</dbReference>
<dbReference type="GO" id="GO:0030295">
    <property type="term" value="F:protein kinase activator activity"/>
    <property type="evidence" value="ECO:0007669"/>
    <property type="project" value="TreeGrafter"/>
</dbReference>
<evidence type="ECO:0000256" key="3">
    <source>
        <dbReference type="ARBA" id="ARBA00022553"/>
    </source>
</evidence>
<dbReference type="Proteomes" id="UP000192582">
    <property type="component" value="Unassembled WGS sequence"/>
</dbReference>
<proteinExistence type="predicted"/>
<dbReference type="EMBL" id="FWWU01000006">
    <property type="protein sequence ID" value="SMB82936.1"/>
    <property type="molecule type" value="Genomic_DNA"/>
</dbReference>
<dbReference type="Pfam" id="PF00512">
    <property type="entry name" value="HisKA"/>
    <property type="match status" value="1"/>
</dbReference>
<dbReference type="SMART" id="SM00387">
    <property type="entry name" value="HATPase_c"/>
    <property type="match status" value="1"/>
</dbReference>
<reference evidence="8 9" key="1">
    <citation type="submission" date="2017-04" db="EMBL/GenBank/DDBJ databases">
        <authorList>
            <person name="Afonso C.L."/>
            <person name="Miller P.J."/>
            <person name="Scott M.A."/>
            <person name="Spackman E."/>
            <person name="Goraichik I."/>
            <person name="Dimitrov K.M."/>
            <person name="Suarez D.L."/>
            <person name="Swayne D.E."/>
        </authorList>
    </citation>
    <scope>NUCLEOTIDE SEQUENCE [LARGE SCALE GENOMIC DNA]</scope>
    <source>
        <strain evidence="8 9">KR-140</strain>
    </source>
</reference>
<dbReference type="GO" id="GO:0000155">
    <property type="term" value="F:phosphorelay sensor kinase activity"/>
    <property type="evidence" value="ECO:0007669"/>
    <property type="project" value="InterPro"/>
</dbReference>
<dbReference type="InterPro" id="IPR050351">
    <property type="entry name" value="BphY/WalK/GraS-like"/>
</dbReference>
<dbReference type="GO" id="GO:0007234">
    <property type="term" value="P:osmosensory signaling via phosphorelay pathway"/>
    <property type="evidence" value="ECO:0007669"/>
    <property type="project" value="TreeGrafter"/>
</dbReference>
<dbReference type="PRINTS" id="PR00344">
    <property type="entry name" value="BCTRLSENSOR"/>
</dbReference>
<dbReference type="InterPro" id="IPR036890">
    <property type="entry name" value="HATPase_C_sf"/>
</dbReference>
<dbReference type="EC" id="2.7.13.3" evidence="2"/>
<dbReference type="InterPro" id="IPR003594">
    <property type="entry name" value="HATPase_dom"/>
</dbReference>
<feature type="domain" description="Histidine kinase" evidence="7">
    <location>
        <begin position="583"/>
        <end position="797"/>
    </location>
</feature>
<evidence type="ECO:0000256" key="1">
    <source>
        <dbReference type="ARBA" id="ARBA00000085"/>
    </source>
</evidence>